<reference evidence="7" key="1">
    <citation type="submission" date="2022-11" db="EMBL/GenBank/DDBJ databases">
        <authorList>
            <person name="Kikuchi T."/>
        </authorList>
    </citation>
    <scope>NUCLEOTIDE SEQUENCE</scope>
    <source>
        <strain evidence="7">PS1010</strain>
    </source>
</reference>
<dbReference type="PANTHER" id="PTHR19282">
    <property type="entry name" value="TETRASPANIN"/>
    <property type="match status" value="1"/>
</dbReference>
<proteinExistence type="predicted"/>
<dbReference type="PRINTS" id="PR00259">
    <property type="entry name" value="TMFOUR"/>
</dbReference>
<dbReference type="InterPro" id="IPR008952">
    <property type="entry name" value="Tetraspanin_EC2_sf"/>
</dbReference>
<feature type="transmembrane region" description="Helical" evidence="6">
    <location>
        <begin position="143"/>
        <end position="170"/>
    </location>
</feature>
<comment type="subcellular location">
    <subcellularLocation>
        <location evidence="1">Membrane</location>
        <topology evidence="1">Multi-pass membrane protein</topology>
    </subcellularLocation>
</comment>
<name>A0A9P1N9B4_9PELO</name>
<dbReference type="AlphaFoldDB" id="A0A9P1N9B4"/>
<feature type="region of interest" description="Disordered" evidence="5">
    <location>
        <begin position="1"/>
        <end position="89"/>
    </location>
</feature>
<dbReference type="Pfam" id="PF00335">
    <property type="entry name" value="Tetraspanin"/>
    <property type="match status" value="1"/>
</dbReference>
<dbReference type="Gene3D" id="1.10.1450.10">
    <property type="entry name" value="Tetraspanin"/>
    <property type="match status" value="1"/>
</dbReference>
<dbReference type="GO" id="GO:0005886">
    <property type="term" value="C:plasma membrane"/>
    <property type="evidence" value="ECO:0007669"/>
    <property type="project" value="TreeGrafter"/>
</dbReference>
<feature type="compositionally biased region" description="Low complexity" evidence="5">
    <location>
        <begin position="31"/>
        <end position="42"/>
    </location>
</feature>
<evidence type="ECO:0008006" key="9">
    <source>
        <dbReference type="Google" id="ProtNLM"/>
    </source>
</evidence>
<evidence type="ECO:0000256" key="3">
    <source>
        <dbReference type="ARBA" id="ARBA00022989"/>
    </source>
</evidence>
<dbReference type="PANTHER" id="PTHR19282:SF551">
    <property type="entry name" value="RE08073P-RELATED"/>
    <property type="match status" value="1"/>
</dbReference>
<evidence type="ECO:0000313" key="8">
    <source>
        <dbReference type="Proteomes" id="UP001152747"/>
    </source>
</evidence>
<dbReference type="OrthoDB" id="5870230at2759"/>
<keyword evidence="3 6" id="KW-1133">Transmembrane helix</keyword>
<evidence type="ECO:0000256" key="1">
    <source>
        <dbReference type="ARBA" id="ARBA00004141"/>
    </source>
</evidence>
<keyword evidence="4 6" id="KW-0472">Membrane</keyword>
<feature type="transmembrane region" description="Helical" evidence="6">
    <location>
        <begin position="190"/>
        <end position="214"/>
    </location>
</feature>
<gene>
    <name evidence="7" type="ORF">CAMP_LOCUS18483</name>
</gene>
<feature type="compositionally biased region" description="Basic and acidic residues" evidence="5">
    <location>
        <begin position="58"/>
        <end position="86"/>
    </location>
</feature>
<dbReference type="FunFam" id="1.10.1450.10:FF:000043">
    <property type="entry name" value="Tetraspanin"/>
    <property type="match status" value="1"/>
</dbReference>
<feature type="transmembrane region" description="Helical" evidence="6">
    <location>
        <begin position="221"/>
        <end position="243"/>
    </location>
</feature>
<feature type="transmembrane region" description="Helical" evidence="6">
    <location>
        <begin position="388"/>
        <end position="414"/>
    </location>
</feature>
<evidence type="ECO:0000313" key="7">
    <source>
        <dbReference type="EMBL" id="CAI5455846.1"/>
    </source>
</evidence>
<protein>
    <recommendedName>
        <fullName evidence="9">Tetraspanin</fullName>
    </recommendedName>
</protein>
<keyword evidence="8" id="KW-1185">Reference proteome</keyword>
<dbReference type="Proteomes" id="UP001152747">
    <property type="component" value="Unassembled WGS sequence"/>
</dbReference>
<organism evidence="7 8">
    <name type="scientific">Caenorhabditis angaria</name>
    <dbReference type="NCBI Taxonomy" id="860376"/>
    <lineage>
        <taxon>Eukaryota</taxon>
        <taxon>Metazoa</taxon>
        <taxon>Ecdysozoa</taxon>
        <taxon>Nematoda</taxon>
        <taxon>Chromadorea</taxon>
        <taxon>Rhabditida</taxon>
        <taxon>Rhabditina</taxon>
        <taxon>Rhabditomorpha</taxon>
        <taxon>Rhabditoidea</taxon>
        <taxon>Rhabditidae</taxon>
        <taxon>Peloderinae</taxon>
        <taxon>Caenorhabditis</taxon>
    </lineage>
</organism>
<accession>A0A9P1N9B4</accession>
<dbReference type="InterPro" id="IPR018499">
    <property type="entry name" value="Tetraspanin/Peripherin"/>
</dbReference>
<evidence type="ECO:0000256" key="6">
    <source>
        <dbReference type="SAM" id="Phobius"/>
    </source>
</evidence>
<dbReference type="EMBL" id="CANHGI010000006">
    <property type="protein sequence ID" value="CAI5455846.1"/>
    <property type="molecule type" value="Genomic_DNA"/>
</dbReference>
<dbReference type="CDD" id="cd03127">
    <property type="entry name" value="tetraspanin_LEL"/>
    <property type="match status" value="1"/>
</dbReference>
<sequence length="423" mass="47735">MRGESDEYGISWRRDEYEKSQNSTLRRFLGPSSFSSSSTPSTYHFHDGNHFEKKKNKKDKDEEKMEQKKEKRRAGGGEKEKEEAKQHNNHAHVVSYNYSAFPLASGTSGRGYPENQRFLTEIRNFEDSRKRQKRKMGRCADTLRSLVFFFNFLFWISGIIILGLGIWIFLDPAVSDYYAVHSSHPGSFRTVGWLLIAAGAIMTFIGCFGCCGAYKFNQCALLGFFFILVIVFFLELAAAVTAYNKQENIRSYVESSMQDTIRNRYSSDENYRLAFDTIQTEFQCCGARGYNDWLQASWEGRSTIDLEENEEDLGAGRIEHGIGATGGFSKSGYGKVPASCCNEVGLATYPTDCGISFNKAPLHSYKNFLNTQGCANALFEKIHNHLDIIITVCVAIGALQLLGMIFTMALCCCVNNDNKKYNS</sequence>
<evidence type="ECO:0000256" key="4">
    <source>
        <dbReference type="ARBA" id="ARBA00023136"/>
    </source>
</evidence>
<evidence type="ECO:0000256" key="5">
    <source>
        <dbReference type="SAM" id="MobiDB-lite"/>
    </source>
</evidence>
<dbReference type="SUPFAM" id="SSF48652">
    <property type="entry name" value="Tetraspanin"/>
    <property type="match status" value="1"/>
</dbReference>
<comment type="caution">
    <text evidence="7">The sequence shown here is derived from an EMBL/GenBank/DDBJ whole genome shotgun (WGS) entry which is preliminary data.</text>
</comment>
<keyword evidence="2 6" id="KW-0812">Transmembrane</keyword>
<evidence type="ECO:0000256" key="2">
    <source>
        <dbReference type="ARBA" id="ARBA00022692"/>
    </source>
</evidence>